<dbReference type="GO" id="GO:0016301">
    <property type="term" value="F:kinase activity"/>
    <property type="evidence" value="ECO:0007669"/>
    <property type="project" value="UniProtKB-KW"/>
</dbReference>
<comment type="caution">
    <text evidence="6">The sequence shown here is derived from an EMBL/GenBank/DDBJ whole genome shotgun (WGS) entry which is preliminary data.</text>
</comment>
<dbReference type="InterPro" id="IPR014746">
    <property type="entry name" value="Gln_synth/guanido_kin_cat_dom"/>
</dbReference>
<reference evidence="6" key="1">
    <citation type="submission" date="2020-11" db="EMBL/GenBank/DDBJ databases">
        <authorList>
            <consortium name="DOE Joint Genome Institute"/>
            <person name="Ahrendt S."/>
            <person name="Riley R."/>
            <person name="Andreopoulos W."/>
            <person name="Labutti K."/>
            <person name="Pangilinan J."/>
            <person name="Ruiz-Duenas F.J."/>
            <person name="Barrasa J.M."/>
            <person name="Sanchez-Garcia M."/>
            <person name="Camarero S."/>
            <person name="Miyauchi S."/>
            <person name="Serrano A."/>
            <person name="Linde D."/>
            <person name="Babiker R."/>
            <person name="Drula E."/>
            <person name="Ayuso-Fernandez I."/>
            <person name="Pacheco R."/>
            <person name="Padilla G."/>
            <person name="Ferreira P."/>
            <person name="Barriuso J."/>
            <person name="Kellner H."/>
            <person name="Castanera R."/>
            <person name="Alfaro M."/>
            <person name="Ramirez L."/>
            <person name="Pisabarro A.G."/>
            <person name="Kuo A."/>
            <person name="Tritt A."/>
            <person name="Lipzen A."/>
            <person name="He G."/>
            <person name="Yan M."/>
            <person name="Ng V."/>
            <person name="Cullen D."/>
            <person name="Martin F."/>
            <person name="Rosso M.-N."/>
            <person name="Henrissat B."/>
            <person name="Hibbett D."/>
            <person name="Martinez A.T."/>
            <person name="Grigoriev I.V."/>
        </authorList>
    </citation>
    <scope>NUCLEOTIDE SEQUENCE</scope>
    <source>
        <strain evidence="6">MF-IS2</strain>
    </source>
</reference>
<evidence type="ECO:0000256" key="4">
    <source>
        <dbReference type="RuleBase" id="RU000384"/>
    </source>
</evidence>
<feature type="domain" description="GS catalytic" evidence="5">
    <location>
        <begin position="140"/>
        <end position="473"/>
    </location>
</feature>
<dbReference type="Gene3D" id="3.30.590.10">
    <property type="entry name" value="Glutamine synthetase/guanido kinase, catalytic domain"/>
    <property type="match status" value="1"/>
</dbReference>
<proteinExistence type="inferred from homology"/>
<evidence type="ECO:0000256" key="3">
    <source>
        <dbReference type="PROSITE-ProRule" id="PRU01331"/>
    </source>
</evidence>
<dbReference type="PANTHER" id="PTHR43785:SF2">
    <property type="entry name" value="TYPE-1 GLUTAMINE SYNTHETASE 1"/>
    <property type="match status" value="1"/>
</dbReference>
<accession>A0A9P5XH86</accession>
<comment type="similarity">
    <text evidence="3 4">Belongs to the glutamine synthetase family.</text>
</comment>
<evidence type="ECO:0000313" key="6">
    <source>
        <dbReference type="EMBL" id="KAF9451353.1"/>
    </source>
</evidence>
<dbReference type="PANTHER" id="PTHR43785">
    <property type="entry name" value="GAMMA-GLUTAMYLPUTRESCINE SYNTHETASE"/>
    <property type="match status" value="1"/>
</dbReference>
<evidence type="ECO:0000256" key="2">
    <source>
        <dbReference type="ARBA" id="ARBA00022598"/>
    </source>
</evidence>
<dbReference type="Gene3D" id="3.10.20.70">
    <property type="entry name" value="Glutamine synthetase, N-terminal domain"/>
    <property type="match status" value="1"/>
</dbReference>
<dbReference type="PROSITE" id="PS51987">
    <property type="entry name" value="GS_CATALYTIC"/>
    <property type="match status" value="1"/>
</dbReference>
<protein>
    <recommendedName>
        <fullName evidence="1">Glutamine synthetase</fullName>
    </recommendedName>
</protein>
<dbReference type="Pfam" id="PF00120">
    <property type="entry name" value="Gln-synt_C"/>
    <property type="match status" value="1"/>
</dbReference>
<keyword evidence="6" id="KW-0418">Kinase</keyword>
<keyword evidence="7" id="KW-1185">Reference proteome</keyword>
<dbReference type="Proteomes" id="UP000807342">
    <property type="component" value="Unassembled WGS sequence"/>
</dbReference>
<dbReference type="GO" id="GO:0006542">
    <property type="term" value="P:glutamine biosynthetic process"/>
    <property type="evidence" value="ECO:0007669"/>
    <property type="project" value="InterPro"/>
</dbReference>
<dbReference type="SUPFAM" id="SSF54368">
    <property type="entry name" value="Glutamine synthetase, N-terminal domain"/>
    <property type="match status" value="1"/>
</dbReference>
<dbReference type="GO" id="GO:0004356">
    <property type="term" value="F:glutamine synthetase activity"/>
    <property type="evidence" value="ECO:0007669"/>
    <property type="project" value="InterPro"/>
</dbReference>
<dbReference type="OrthoDB" id="3364440at2759"/>
<gene>
    <name evidence="6" type="ORF">P691DRAFT_724346</name>
</gene>
<dbReference type="SMART" id="SM01230">
    <property type="entry name" value="Gln-synt_C"/>
    <property type="match status" value="1"/>
</dbReference>
<keyword evidence="6" id="KW-0808">Transferase</keyword>
<dbReference type="AlphaFoldDB" id="A0A9P5XH86"/>
<sequence length="473" mass="51869">MSTKFINTSHGVLYTPSPVSGWSAPTIQWLKNNGIRYIRAEWVDLVNIVRLRILPVSYFEELMLSPRPGVGIAEAALGLVYENLAEGFGVAGEYLYVPDLSTARLCPYSPGHASVLGWFEEMTPYRDVKGELAVKASLCPRTKLKDVVLEAADAGVKFLVGFESEFILLESTDPVKTANTHQSAASRGILSGSVEARILEEIMDSLVQSGIRVETYHPELAPGQYEIATAPLPPLEAADALVHTRETIINVAAKHKLHATFAPRVTMTSPGSSTHAHISIHKTGHDKPIDALSSLEASFLAGVLDDLPALPGITLPIPASYQRVGDGLWSGGTYVAWGTENRECPIRLCNATSPGSRNFEMRFIDGTANPYLVLAGILGLGCAGIRSERRLRIENIREDPARLSVERRREVGITQRMPLTWEESRENLIQNDALRGIFGRGLLDKYLALNKVLKQSLSINHEGRALTRLVELY</sequence>
<evidence type="ECO:0000259" key="5">
    <source>
        <dbReference type="PROSITE" id="PS51987"/>
    </source>
</evidence>
<organism evidence="6 7">
    <name type="scientific">Macrolepiota fuliginosa MF-IS2</name>
    <dbReference type="NCBI Taxonomy" id="1400762"/>
    <lineage>
        <taxon>Eukaryota</taxon>
        <taxon>Fungi</taxon>
        <taxon>Dikarya</taxon>
        <taxon>Basidiomycota</taxon>
        <taxon>Agaricomycotina</taxon>
        <taxon>Agaricomycetes</taxon>
        <taxon>Agaricomycetidae</taxon>
        <taxon>Agaricales</taxon>
        <taxon>Agaricineae</taxon>
        <taxon>Agaricaceae</taxon>
        <taxon>Macrolepiota</taxon>
    </lineage>
</organism>
<keyword evidence="2" id="KW-0436">Ligase</keyword>
<name>A0A9P5XH86_9AGAR</name>
<dbReference type="InterPro" id="IPR008146">
    <property type="entry name" value="Gln_synth_cat_dom"/>
</dbReference>
<dbReference type="InterPro" id="IPR036651">
    <property type="entry name" value="Gln_synt_N_sf"/>
</dbReference>
<dbReference type="EMBL" id="MU151087">
    <property type="protein sequence ID" value="KAF9451353.1"/>
    <property type="molecule type" value="Genomic_DNA"/>
</dbReference>
<evidence type="ECO:0000313" key="7">
    <source>
        <dbReference type="Proteomes" id="UP000807342"/>
    </source>
</evidence>
<dbReference type="SUPFAM" id="SSF55931">
    <property type="entry name" value="Glutamine synthetase/guanido kinase"/>
    <property type="match status" value="1"/>
</dbReference>
<evidence type="ECO:0000256" key="1">
    <source>
        <dbReference type="ARBA" id="ARBA00021364"/>
    </source>
</evidence>